<feature type="non-terminal residue" evidence="2">
    <location>
        <position position="190"/>
    </location>
</feature>
<reference evidence="2" key="2">
    <citation type="submission" date="2017-06" db="EMBL/GenBank/DDBJ databases">
        <title>WGS assembly of Brachypodium distachyon.</title>
        <authorList>
            <consortium name="The International Brachypodium Initiative"/>
            <person name="Lucas S."/>
            <person name="Harmon-Smith M."/>
            <person name="Lail K."/>
            <person name="Tice H."/>
            <person name="Grimwood J."/>
            <person name="Bruce D."/>
            <person name="Barry K."/>
            <person name="Shu S."/>
            <person name="Lindquist E."/>
            <person name="Wang M."/>
            <person name="Pitluck S."/>
            <person name="Vogel J.P."/>
            <person name="Garvin D.F."/>
            <person name="Mockler T.C."/>
            <person name="Schmutz J."/>
            <person name="Rokhsar D."/>
            <person name="Bevan M.W."/>
        </authorList>
    </citation>
    <scope>NUCLEOTIDE SEQUENCE</scope>
    <source>
        <strain evidence="2">Bd21</strain>
    </source>
</reference>
<sequence length="190" mass="22654">MWQTIIGNKYLRGKGIFHTSRKPGDSACWRDLQHLKQLYLRGRCVVVGDGRATDFWGDAWCGHTPLFQLFPDLFSISTNIDCTVRELYDSRSHLTFRRWLGPDLQLQLTKLHDLIWGVALNEERDRPKWKWSKSGIYTVKSMYEQLCNGGRDRLFRHLWKAKLPLKIKIWLWLIWHNAIATKDNMIRRNW</sequence>
<reference evidence="3" key="3">
    <citation type="submission" date="2018-08" db="UniProtKB">
        <authorList>
            <consortium name="EnsemblPlants"/>
        </authorList>
    </citation>
    <scope>IDENTIFICATION</scope>
    <source>
        <strain evidence="3">cv. Bd21</strain>
    </source>
</reference>
<evidence type="ECO:0000313" key="4">
    <source>
        <dbReference type="Proteomes" id="UP000008810"/>
    </source>
</evidence>
<dbReference type="EnsemblPlants" id="PNT70202">
    <property type="protein sequence ID" value="PNT70202"/>
    <property type="gene ID" value="BRADI_2g07627v3"/>
</dbReference>
<protein>
    <recommendedName>
        <fullName evidence="1">Reverse transcriptase zinc-binding domain-containing protein</fullName>
    </recommendedName>
</protein>
<gene>
    <name evidence="2" type="ORF">BRADI_2g07627v3</name>
</gene>
<dbReference type="EMBL" id="CM000881">
    <property type="protein sequence ID" value="PNT70202.1"/>
    <property type="molecule type" value="Genomic_DNA"/>
</dbReference>
<dbReference type="PANTHER" id="PTHR36617:SF5">
    <property type="entry name" value="OS05G0421675 PROTEIN"/>
    <property type="match status" value="1"/>
</dbReference>
<keyword evidence="4" id="KW-1185">Reference proteome</keyword>
<evidence type="ECO:0000313" key="3">
    <source>
        <dbReference type="EnsemblPlants" id="PNT70202"/>
    </source>
</evidence>
<reference evidence="2 3" key="1">
    <citation type="journal article" date="2010" name="Nature">
        <title>Genome sequencing and analysis of the model grass Brachypodium distachyon.</title>
        <authorList>
            <consortium name="International Brachypodium Initiative"/>
        </authorList>
    </citation>
    <scope>NUCLEOTIDE SEQUENCE [LARGE SCALE GENOMIC DNA]</scope>
    <source>
        <strain evidence="2 3">Bd21</strain>
    </source>
</reference>
<dbReference type="Proteomes" id="UP000008810">
    <property type="component" value="Chromosome 2"/>
</dbReference>
<dbReference type="OrthoDB" id="689430at2759"/>
<dbReference type="InParanoid" id="A0A2K2D7E5"/>
<dbReference type="Gramene" id="PNT70202">
    <property type="protein sequence ID" value="PNT70202"/>
    <property type="gene ID" value="BRADI_2g07627v3"/>
</dbReference>
<accession>A0A2K2D7E5</accession>
<evidence type="ECO:0000313" key="2">
    <source>
        <dbReference type="EMBL" id="PNT70202.1"/>
    </source>
</evidence>
<evidence type="ECO:0000259" key="1">
    <source>
        <dbReference type="Pfam" id="PF13966"/>
    </source>
</evidence>
<feature type="domain" description="Reverse transcriptase zinc-binding" evidence="1">
    <location>
        <begin position="137"/>
        <end position="190"/>
    </location>
</feature>
<organism evidence="2">
    <name type="scientific">Brachypodium distachyon</name>
    <name type="common">Purple false brome</name>
    <name type="synonym">Trachynia distachya</name>
    <dbReference type="NCBI Taxonomy" id="15368"/>
    <lineage>
        <taxon>Eukaryota</taxon>
        <taxon>Viridiplantae</taxon>
        <taxon>Streptophyta</taxon>
        <taxon>Embryophyta</taxon>
        <taxon>Tracheophyta</taxon>
        <taxon>Spermatophyta</taxon>
        <taxon>Magnoliopsida</taxon>
        <taxon>Liliopsida</taxon>
        <taxon>Poales</taxon>
        <taxon>Poaceae</taxon>
        <taxon>BOP clade</taxon>
        <taxon>Pooideae</taxon>
        <taxon>Stipodae</taxon>
        <taxon>Brachypodieae</taxon>
        <taxon>Brachypodium</taxon>
    </lineage>
</organism>
<dbReference type="InterPro" id="IPR026960">
    <property type="entry name" value="RVT-Znf"/>
</dbReference>
<dbReference type="PANTHER" id="PTHR36617">
    <property type="entry name" value="PROTEIN, PUTATIVE-RELATED"/>
    <property type="match status" value="1"/>
</dbReference>
<dbReference type="AlphaFoldDB" id="A0A2K2D7E5"/>
<name>A0A2K2D7E5_BRADI</name>
<proteinExistence type="predicted"/>
<dbReference type="Pfam" id="PF13966">
    <property type="entry name" value="zf-RVT"/>
    <property type="match status" value="1"/>
</dbReference>